<evidence type="ECO:0000313" key="7">
    <source>
        <dbReference type="Proteomes" id="UP000316714"/>
    </source>
</evidence>
<dbReference type="InterPro" id="IPR007197">
    <property type="entry name" value="rSAM"/>
</dbReference>
<comment type="caution">
    <text evidence="6">The sequence shown here is derived from an EMBL/GenBank/DDBJ whole genome shotgun (WGS) entry which is preliminary data.</text>
</comment>
<sequence length="361" mass="39875">MTREPGNALRGRGAQAAVGNRFEPLQLTADYEHLDEDEILEDLDRRPATRFFDDESQSIVTENSSPDIMFRYSVNPYRGCEHGCSYCYARPYHEFLGLNPAIDFESVILVKRNAAPLLRDWLARPGYTPETIAFSGVTDCYQPIERRLGLTRACLEVAAECCQPVGIITKNAGVTRDIDLLKRLAAHDAVRVAVSIPTLDARLSRKMEPRTSSPAARLRAVRELADAGVPVQLMTAPVIPGLTDSELPSILAAGREAGARHASYTVLRLPRGVREVFVDWLRITAPESLDRVTALVGAVRNGQLNDSRFGVRHRGEGAYAEQISQTFRAFSRKLGYEQHPGTLNAGAFKPPTTAGGQQWLF</sequence>
<keyword evidence="1" id="KW-0479">Metal-binding</keyword>
<organism evidence="6 7">
    <name type="scientific">Posidoniimonas corsicana</name>
    <dbReference type="NCBI Taxonomy" id="1938618"/>
    <lineage>
        <taxon>Bacteria</taxon>
        <taxon>Pseudomonadati</taxon>
        <taxon>Planctomycetota</taxon>
        <taxon>Planctomycetia</taxon>
        <taxon>Pirellulales</taxon>
        <taxon>Lacipirellulaceae</taxon>
        <taxon>Posidoniimonas</taxon>
    </lineage>
</organism>
<proteinExistence type="predicted"/>
<dbReference type="CDD" id="cd01335">
    <property type="entry name" value="Radical_SAM"/>
    <property type="match status" value="1"/>
</dbReference>
<dbReference type="NCBIfam" id="NF033668">
    <property type="entry name" value="rSAM_PA0069"/>
    <property type="match status" value="1"/>
</dbReference>
<feature type="domain" description="Elp3/MiaA/NifB-like radical SAM core" evidence="5">
    <location>
        <begin position="70"/>
        <end position="294"/>
    </location>
</feature>
<dbReference type="PANTHER" id="PTHR43432:SF3">
    <property type="entry name" value="SLR0285 PROTEIN"/>
    <property type="match status" value="1"/>
</dbReference>
<keyword evidence="7" id="KW-1185">Reference proteome</keyword>
<protein>
    <submittedName>
        <fullName evidence="6">Radical SAM superfamily protein</fullName>
    </submittedName>
</protein>
<evidence type="ECO:0000256" key="2">
    <source>
        <dbReference type="ARBA" id="ARBA00023004"/>
    </source>
</evidence>
<dbReference type="SFLD" id="SFLDS00029">
    <property type="entry name" value="Radical_SAM"/>
    <property type="match status" value="1"/>
</dbReference>
<name>A0A5C5UW28_9BACT</name>
<dbReference type="EMBL" id="SIHJ01000005">
    <property type="protein sequence ID" value="TWT30378.1"/>
    <property type="molecule type" value="Genomic_DNA"/>
</dbReference>
<dbReference type="InterPro" id="IPR040086">
    <property type="entry name" value="MJ0683-like"/>
</dbReference>
<dbReference type="InterPro" id="IPR006638">
    <property type="entry name" value="Elp3/MiaA/NifB-like_rSAM"/>
</dbReference>
<keyword evidence="2" id="KW-0408">Iron</keyword>
<dbReference type="Pfam" id="PF04055">
    <property type="entry name" value="Radical_SAM"/>
    <property type="match status" value="1"/>
</dbReference>
<feature type="region of interest" description="Disordered" evidence="4">
    <location>
        <begin position="342"/>
        <end position="361"/>
    </location>
</feature>
<dbReference type="Gene3D" id="3.80.30.30">
    <property type="match status" value="1"/>
</dbReference>
<dbReference type="GO" id="GO:0051536">
    <property type="term" value="F:iron-sulfur cluster binding"/>
    <property type="evidence" value="ECO:0007669"/>
    <property type="project" value="UniProtKB-KW"/>
</dbReference>
<accession>A0A5C5UW28</accession>
<dbReference type="Proteomes" id="UP000316714">
    <property type="component" value="Unassembled WGS sequence"/>
</dbReference>
<gene>
    <name evidence="6" type="ORF">KOR34_49370</name>
</gene>
<reference evidence="6 7" key="1">
    <citation type="submission" date="2019-02" db="EMBL/GenBank/DDBJ databases">
        <title>Deep-cultivation of Planctomycetes and their phenomic and genomic characterization uncovers novel biology.</title>
        <authorList>
            <person name="Wiegand S."/>
            <person name="Jogler M."/>
            <person name="Boedeker C."/>
            <person name="Pinto D."/>
            <person name="Vollmers J."/>
            <person name="Rivas-Marin E."/>
            <person name="Kohn T."/>
            <person name="Peeters S.H."/>
            <person name="Heuer A."/>
            <person name="Rast P."/>
            <person name="Oberbeckmann S."/>
            <person name="Bunk B."/>
            <person name="Jeske O."/>
            <person name="Meyerdierks A."/>
            <person name="Storesund J.E."/>
            <person name="Kallscheuer N."/>
            <person name="Luecker S."/>
            <person name="Lage O.M."/>
            <person name="Pohl T."/>
            <person name="Merkel B.J."/>
            <person name="Hornburger P."/>
            <person name="Mueller R.-W."/>
            <person name="Bruemmer F."/>
            <person name="Labrenz M."/>
            <person name="Spormann A.M."/>
            <person name="Op Den Camp H."/>
            <person name="Overmann J."/>
            <person name="Amann R."/>
            <person name="Jetten M.S.M."/>
            <person name="Mascher T."/>
            <person name="Medema M.H."/>
            <person name="Devos D.P."/>
            <person name="Kaster A.-K."/>
            <person name="Ovreas L."/>
            <person name="Rohde M."/>
            <person name="Galperin M.Y."/>
            <person name="Jogler C."/>
        </authorList>
    </citation>
    <scope>NUCLEOTIDE SEQUENCE [LARGE SCALE GENOMIC DNA]</scope>
    <source>
        <strain evidence="6 7">KOR34</strain>
    </source>
</reference>
<dbReference type="SUPFAM" id="SSF102114">
    <property type="entry name" value="Radical SAM enzymes"/>
    <property type="match status" value="1"/>
</dbReference>
<evidence type="ECO:0000256" key="1">
    <source>
        <dbReference type="ARBA" id="ARBA00022723"/>
    </source>
</evidence>
<keyword evidence="3" id="KW-0411">Iron-sulfur</keyword>
<dbReference type="AlphaFoldDB" id="A0A5C5UW28"/>
<dbReference type="GO" id="GO:0046872">
    <property type="term" value="F:metal ion binding"/>
    <property type="evidence" value="ECO:0007669"/>
    <property type="project" value="UniProtKB-KW"/>
</dbReference>
<evidence type="ECO:0000259" key="5">
    <source>
        <dbReference type="SMART" id="SM00729"/>
    </source>
</evidence>
<dbReference type="GO" id="GO:0003824">
    <property type="term" value="F:catalytic activity"/>
    <property type="evidence" value="ECO:0007669"/>
    <property type="project" value="InterPro"/>
</dbReference>
<dbReference type="RefSeq" id="WP_146568731.1">
    <property type="nucleotide sequence ID" value="NZ_SIHJ01000005.1"/>
</dbReference>
<dbReference type="SFLD" id="SFLDG01084">
    <property type="entry name" value="Uncharacterised_Radical_SAM_Su"/>
    <property type="match status" value="1"/>
</dbReference>
<dbReference type="SMART" id="SM00729">
    <property type="entry name" value="Elp3"/>
    <property type="match status" value="1"/>
</dbReference>
<dbReference type="PANTHER" id="PTHR43432">
    <property type="entry name" value="SLR0285 PROTEIN"/>
    <property type="match status" value="1"/>
</dbReference>
<dbReference type="InterPro" id="IPR058240">
    <property type="entry name" value="rSAM_sf"/>
</dbReference>
<evidence type="ECO:0000256" key="4">
    <source>
        <dbReference type="SAM" id="MobiDB-lite"/>
    </source>
</evidence>
<evidence type="ECO:0000313" key="6">
    <source>
        <dbReference type="EMBL" id="TWT30378.1"/>
    </source>
</evidence>
<dbReference type="OrthoDB" id="9785699at2"/>
<evidence type="ECO:0000256" key="3">
    <source>
        <dbReference type="ARBA" id="ARBA00023014"/>
    </source>
</evidence>